<accession>R7QL93</accession>
<dbReference type="Gramene" id="CDF38165">
    <property type="protein sequence ID" value="CDF38165"/>
    <property type="gene ID" value="CHC_T00006344001"/>
</dbReference>
<dbReference type="GeneID" id="17325739"/>
<name>R7QL93_CHOCR</name>
<feature type="region of interest" description="Disordered" evidence="1">
    <location>
        <begin position="217"/>
        <end position="241"/>
    </location>
</feature>
<dbReference type="Proteomes" id="UP000012073">
    <property type="component" value="Unassembled WGS sequence"/>
</dbReference>
<organism evidence="2 3">
    <name type="scientific">Chondrus crispus</name>
    <name type="common">Carrageen Irish moss</name>
    <name type="synonym">Polymorpha crispa</name>
    <dbReference type="NCBI Taxonomy" id="2769"/>
    <lineage>
        <taxon>Eukaryota</taxon>
        <taxon>Rhodophyta</taxon>
        <taxon>Florideophyceae</taxon>
        <taxon>Rhodymeniophycidae</taxon>
        <taxon>Gigartinales</taxon>
        <taxon>Gigartinaceae</taxon>
        <taxon>Chondrus</taxon>
    </lineage>
</organism>
<gene>
    <name evidence="2" type="ORF">CHC_T00006344001</name>
</gene>
<feature type="compositionally biased region" description="Polar residues" evidence="1">
    <location>
        <begin position="27"/>
        <end position="36"/>
    </location>
</feature>
<evidence type="ECO:0000313" key="2">
    <source>
        <dbReference type="EMBL" id="CDF38165.1"/>
    </source>
</evidence>
<feature type="region of interest" description="Disordered" evidence="1">
    <location>
        <begin position="90"/>
        <end position="112"/>
    </location>
</feature>
<keyword evidence="3" id="KW-1185">Reference proteome</keyword>
<protein>
    <submittedName>
        <fullName evidence="2">Uncharacterized protein</fullName>
    </submittedName>
</protein>
<dbReference type="PANTHER" id="PTHR35482">
    <property type="entry name" value="CYTOCHROME C OXIDASE SUBUNIT"/>
    <property type="match status" value="1"/>
</dbReference>
<feature type="compositionally biased region" description="Polar residues" evidence="1">
    <location>
        <begin position="133"/>
        <end position="157"/>
    </location>
</feature>
<dbReference type="RefSeq" id="XP_005718034.1">
    <property type="nucleotide sequence ID" value="XM_005717977.1"/>
</dbReference>
<feature type="region of interest" description="Disordered" evidence="1">
    <location>
        <begin position="125"/>
        <end position="160"/>
    </location>
</feature>
<feature type="region of interest" description="Disordered" evidence="1">
    <location>
        <begin position="18"/>
        <end position="42"/>
    </location>
</feature>
<dbReference type="KEGG" id="ccp:CHC_T00006344001"/>
<evidence type="ECO:0000256" key="1">
    <source>
        <dbReference type="SAM" id="MobiDB-lite"/>
    </source>
</evidence>
<proteinExistence type="predicted"/>
<evidence type="ECO:0000313" key="3">
    <source>
        <dbReference type="Proteomes" id="UP000012073"/>
    </source>
</evidence>
<dbReference type="PhylomeDB" id="R7QL93"/>
<dbReference type="OrthoDB" id="206869at2759"/>
<sequence>MSTSPAYLADHEPFTITSGRMKASRSLPPQSQTAPRTLQPKKPAQAALNFVVCRTNRRTFEGRTAVTSPNLVYVMSLFFVHSSALRLSHKRSSPLTCRRTSPYANINQTSDSAREDEIAAKIANLRKQKRLKSQGSSSTGNQDEANTQRRNVGTPMSFQDLPDWKKEDIMQNQISEAEAFLNPSAHKPHVKPGTDKVKYKPKVSTWGVFPRPDNISKAFGGGKKVQPGGVDLSSEGSKKRDEAVKEKLAMYRKTRGIDLEREEEHREEIETALAKGEGFIRMSRPQQAIKALEPVVEYICDRQRSCIKGYGATRFRKSRERPNSYCKDLMR</sequence>
<dbReference type="AlphaFoldDB" id="R7QL93"/>
<reference evidence="3" key="1">
    <citation type="journal article" date="2013" name="Proc. Natl. Acad. Sci. U.S.A.">
        <title>Genome structure and metabolic features in the red seaweed Chondrus crispus shed light on evolution of the Archaeplastida.</title>
        <authorList>
            <person name="Collen J."/>
            <person name="Porcel B."/>
            <person name="Carre W."/>
            <person name="Ball S.G."/>
            <person name="Chaparro C."/>
            <person name="Tonon T."/>
            <person name="Barbeyron T."/>
            <person name="Michel G."/>
            <person name="Noel B."/>
            <person name="Valentin K."/>
            <person name="Elias M."/>
            <person name="Artiguenave F."/>
            <person name="Arun A."/>
            <person name="Aury J.M."/>
            <person name="Barbosa-Neto J.F."/>
            <person name="Bothwell J.H."/>
            <person name="Bouget F.Y."/>
            <person name="Brillet L."/>
            <person name="Cabello-Hurtado F."/>
            <person name="Capella-Gutierrez S."/>
            <person name="Charrier B."/>
            <person name="Cladiere L."/>
            <person name="Cock J.M."/>
            <person name="Coelho S.M."/>
            <person name="Colleoni C."/>
            <person name="Czjzek M."/>
            <person name="Da Silva C."/>
            <person name="Delage L."/>
            <person name="Denoeud F."/>
            <person name="Deschamps P."/>
            <person name="Dittami S.M."/>
            <person name="Gabaldon T."/>
            <person name="Gachon C.M."/>
            <person name="Groisillier A."/>
            <person name="Herve C."/>
            <person name="Jabbari K."/>
            <person name="Katinka M."/>
            <person name="Kloareg B."/>
            <person name="Kowalczyk N."/>
            <person name="Labadie K."/>
            <person name="Leblanc C."/>
            <person name="Lopez P.J."/>
            <person name="McLachlan D.H."/>
            <person name="Meslet-Cladiere L."/>
            <person name="Moustafa A."/>
            <person name="Nehr Z."/>
            <person name="Nyvall Collen P."/>
            <person name="Panaud O."/>
            <person name="Partensky F."/>
            <person name="Poulain J."/>
            <person name="Rensing S.A."/>
            <person name="Rousvoal S."/>
            <person name="Samson G."/>
            <person name="Symeonidi A."/>
            <person name="Weissenbach J."/>
            <person name="Zambounis A."/>
            <person name="Wincker P."/>
            <person name="Boyen C."/>
        </authorList>
    </citation>
    <scope>NUCLEOTIDE SEQUENCE [LARGE SCALE GENOMIC DNA]</scope>
    <source>
        <strain evidence="3">cv. Stackhouse</strain>
    </source>
</reference>
<dbReference type="EMBL" id="HG001898">
    <property type="protein sequence ID" value="CDF38165.1"/>
    <property type="molecule type" value="Genomic_DNA"/>
</dbReference>
<feature type="compositionally biased region" description="Polar residues" evidence="1">
    <location>
        <begin position="93"/>
        <end position="111"/>
    </location>
</feature>
<dbReference type="PANTHER" id="PTHR35482:SF1">
    <property type="entry name" value="CYTOCHROME C OXIDASE SUBUNIT"/>
    <property type="match status" value="1"/>
</dbReference>